<dbReference type="PANTHER" id="PTHR38443">
    <property type="match status" value="1"/>
</dbReference>
<dbReference type="InterPro" id="IPR008414">
    <property type="entry name" value="HBL"/>
</dbReference>
<dbReference type="EMBL" id="JBFMIA010000015">
    <property type="protein sequence ID" value="MEW9502781.1"/>
    <property type="molecule type" value="Genomic_DNA"/>
</dbReference>
<dbReference type="Pfam" id="PF05791">
    <property type="entry name" value="Bacillus_HBL"/>
    <property type="match status" value="1"/>
</dbReference>
<comment type="caution">
    <text evidence="2">The sequence shown here is derived from an EMBL/GenBank/DDBJ whole genome shotgun (WGS) entry which is preliminary data.</text>
</comment>
<dbReference type="Gene3D" id="1.20.1170.10">
    <property type="match status" value="1"/>
</dbReference>
<dbReference type="PANTHER" id="PTHR38443:SF2">
    <property type="entry name" value="NON-HEMOLYTIC ENTEROTOXIN LYTIC COMPONENT L1"/>
    <property type="match status" value="1"/>
</dbReference>
<dbReference type="RefSeq" id="WP_367780269.1">
    <property type="nucleotide sequence ID" value="NZ_JBFMIA010000015.1"/>
</dbReference>
<proteinExistence type="predicted"/>
<evidence type="ECO:0000256" key="1">
    <source>
        <dbReference type="SAM" id="SignalP"/>
    </source>
</evidence>
<feature type="signal peptide" evidence="1">
    <location>
        <begin position="1"/>
        <end position="29"/>
    </location>
</feature>
<dbReference type="SUPFAM" id="SSF58100">
    <property type="entry name" value="Bacterial hemolysins"/>
    <property type="match status" value="1"/>
</dbReference>
<name>A0ABV3Q6C1_9BACL</name>
<reference evidence="2 3" key="1">
    <citation type="journal article" date="1979" name="Int. J. Syst. Evol. Microbiol.">
        <title>Bacillus globisporus subsp. marinus subsp. nov.</title>
        <authorList>
            <person name="Liu H."/>
        </authorList>
    </citation>
    <scope>NUCLEOTIDE SEQUENCE [LARGE SCALE GENOMIC DNA]</scope>
    <source>
        <strain evidence="2 3">DSM 1297</strain>
    </source>
</reference>
<dbReference type="InterPro" id="IPR052785">
    <property type="entry name" value="Enterotoxin_cmpnt"/>
</dbReference>
<evidence type="ECO:0000313" key="2">
    <source>
        <dbReference type="EMBL" id="MEW9502781.1"/>
    </source>
</evidence>
<protein>
    <submittedName>
        <fullName evidence="2">HBL/NHE enterotoxin family protein</fullName>
    </submittedName>
</protein>
<keyword evidence="3" id="KW-1185">Reference proteome</keyword>
<keyword evidence="1" id="KW-0732">Signal</keyword>
<organism evidence="2 3">
    <name type="scientific">Jeotgalibacillus marinus</name>
    <dbReference type="NCBI Taxonomy" id="86667"/>
    <lineage>
        <taxon>Bacteria</taxon>
        <taxon>Bacillati</taxon>
        <taxon>Bacillota</taxon>
        <taxon>Bacilli</taxon>
        <taxon>Bacillales</taxon>
        <taxon>Caryophanaceae</taxon>
        <taxon>Jeotgalibacillus</taxon>
    </lineage>
</organism>
<evidence type="ECO:0000313" key="3">
    <source>
        <dbReference type="Proteomes" id="UP001556040"/>
    </source>
</evidence>
<feature type="chain" id="PRO_5047065564" evidence="1">
    <location>
        <begin position="30"/>
        <end position="394"/>
    </location>
</feature>
<dbReference type="Proteomes" id="UP001556040">
    <property type="component" value="Unassembled WGS sequence"/>
</dbReference>
<sequence>MNFPKKAVTASALVAVLATSTILPNYTFAADNQVIASVKTDDITLAPTNIQNVLNSLAASKLIMNASETAITTQGNVHLDIMPELADYQQEAREHATYYADNLDYLLLSASKDIIDFGNEFNNYYDSLIATLDRMETDETAKDQFLTMLEYLQRDIQTHRDAINDTRLTFQDYKDSLQDDHFNFQNAATTTMNEIKLDDRVREYVLDQMHELNGEITNESNVLIPEYIEAGVVGLELTIFLMAPHGALAALGIGLATGAITTGTILGNIGLQEKQEKLNDLMDEYYDTMKDLDGLELQAAALEVIQGQLNSFYESNDGIIHATRDLYFQWDEAYQGIQKLKDQIKSGEVNTDAIKGLLENAKQTWGNSKDQADYIDNQLNLVGDIKTIEIGENS</sequence>
<gene>
    <name evidence="2" type="ORF">AB1471_13360</name>
</gene>
<accession>A0ABV3Q6C1</accession>